<name>A0A022XU21_TRISD</name>
<organism evidence="2 3">
    <name type="scientific">Trichophyton soudanense CBS 452.61</name>
    <dbReference type="NCBI Taxonomy" id="1215331"/>
    <lineage>
        <taxon>Eukaryota</taxon>
        <taxon>Fungi</taxon>
        <taxon>Dikarya</taxon>
        <taxon>Ascomycota</taxon>
        <taxon>Pezizomycotina</taxon>
        <taxon>Eurotiomycetes</taxon>
        <taxon>Eurotiomycetidae</taxon>
        <taxon>Onygenales</taxon>
        <taxon>Arthrodermataceae</taxon>
        <taxon>Trichophyton</taxon>
    </lineage>
</organism>
<evidence type="ECO:0008006" key="4">
    <source>
        <dbReference type="Google" id="ProtNLM"/>
    </source>
</evidence>
<dbReference type="HOGENOM" id="CLU_036503_0_0_1"/>
<dbReference type="InterPro" id="IPR008547">
    <property type="entry name" value="DUF829_TMEM53"/>
</dbReference>
<keyword evidence="3" id="KW-1185">Reference proteome</keyword>
<dbReference type="PANTHER" id="PTHR12265:SF36">
    <property type="entry name" value="P450, PUTATIVE (EUROFUNG)-RELATED"/>
    <property type="match status" value="1"/>
</dbReference>
<proteinExistence type="predicted"/>
<gene>
    <name evidence="2" type="ORF">H105_04414</name>
</gene>
<evidence type="ECO:0000313" key="3">
    <source>
        <dbReference type="Proteomes" id="UP000023623"/>
    </source>
</evidence>
<dbReference type="AlphaFoldDB" id="A0A022XU21"/>
<evidence type="ECO:0000256" key="1">
    <source>
        <dbReference type="SAM" id="Phobius"/>
    </source>
</evidence>
<feature type="transmembrane region" description="Helical" evidence="1">
    <location>
        <begin position="186"/>
        <end position="205"/>
    </location>
</feature>
<dbReference type="Proteomes" id="UP000023623">
    <property type="component" value="Unassembled WGS sequence"/>
</dbReference>
<accession>A0A022XU21</accession>
<keyword evidence="1" id="KW-1133">Transmembrane helix</keyword>
<protein>
    <recommendedName>
        <fullName evidence="4">DUF829 domain-containing protein</fullName>
    </recommendedName>
</protein>
<keyword evidence="1" id="KW-0472">Membrane</keyword>
<sequence>MASPLEKLPSLIDFSFVKIGRSIWLRDGAANSNTTEHSRAAITTSSRLTIVVLFWMDAQLRYASKYISEYTKLAPNARILFVLTSSSDLFLNTSEASQTRRVQPVVDVLLSLTASASSPGLSSDDRLHLHLFSNGGCVTLRSIAVAYEKATKKPLPLKSLIMDSCSGQSTLSGAHRAVSYGLPKSLIPRLFAGAAVYIALLWAFAYCRLLGLELPTELAWNASIDTKLIDSRVERCYIYSETDDLISWRDVEEHSLQAEDKGFHVSREKFQGSPHVGHMRLDPLRYWDIVSYYLKIAVK</sequence>
<dbReference type="EMBL" id="KK208855">
    <property type="protein sequence ID" value="EZF73766.1"/>
    <property type="molecule type" value="Genomic_DNA"/>
</dbReference>
<dbReference type="OrthoDB" id="77878at2759"/>
<dbReference type="PANTHER" id="PTHR12265">
    <property type="entry name" value="TRANSMEMBRANE PROTEIN 53"/>
    <property type="match status" value="1"/>
</dbReference>
<dbReference type="Pfam" id="PF05705">
    <property type="entry name" value="DUF829"/>
    <property type="match status" value="1"/>
</dbReference>
<reference evidence="2 3" key="1">
    <citation type="submission" date="2014-02" db="EMBL/GenBank/DDBJ databases">
        <title>The Genome Sequence of Trichophyton rubrum (morphotype soudanense) CBS 452.61.</title>
        <authorList>
            <consortium name="The Broad Institute Genomics Platform"/>
            <person name="Cuomo C.A."/>
            <person name="White T.C."/>
            <person name="Graser Y."/>
            <person name="Martinez-Rossi N."/>
            <person name="Heitman J."/>
            <person name="Young S.K."/>
            <person name="Zeng Q."/>
            <person name="Gargeya S."/>
            <person name="Abouelleil A."/>
            <person name="Alvarado L."/>
            <person name="Chapman S.B."/>
            <person name="Gainer-Dewar J."/>
            <person name="Goldberg J."/>
            <person name="Griggs A."/>
            <person name="Gujja S."/>
            <person name="Hansen M."/>
            <person name="Howarth C."/>
            <person name="Imamovic A."/>
            <person name="Larimer J."/>
            <person name="Martinez D."/>
            <person name="Murphy C."/>
            <person name="Pearson M.D."/>
            <person name="Persinoti G."/>
            <person name="Poon T."/>
            <person name="Priest M."/>
            <person name="Roberts A.D."/>
            <person name="Saif S."/>
            <person name="Shea T.D."/>
            <person name="Sykes S.N."/>
            <person name="Wortman J."/>
            <person name="Nusbaum C."/>
            <person name="Birren B."/>
        </authorList>
    </citation>
    <scope>NUCLEOTIDE SEQUENCE [LARGE SCALE GENOMIC DNA]</scope>
    <source>
        <strain evidence="2 3">CBS 452.61</strain>
    </source>
</reference>
<keyword evidence="1" id="KW-0812">Transmembrane</keyword>
<evidence type="ECO:0000313" key="2">
    <source>
        <dbReference type="EMBL" id="EZF73766.1"/>
    </source>
</evidence>